<evidence type="ECO:0008006" key="3">
    <source>
        <dbReference type="Google" id="ProtNLM"/>
    </source>
</evidence>
<dbReference type="Proteomes" id="UP000184603">
    <property type="component" value="Unassembled WGS sequence"/>
</dbReference>
<evidence type="ECO:0000313" key="1">
    <source>
        <dbReference type="EMBL" id="SHO53158.1"/>
    </source>
</evidence>
<name>A0A1M7YKQ6_9BACT</name>
<dbReference type="OrthoDB" id="5421038at2"/>
<dbReference type="STRING" id="1121416.SAMN02745220_04968"/>
<evidence type="ECO:0000313" key="2">
    <source>
        <dbReference type="Proteomes" id="UP000184603"/>
    </source>
</evidence>
<gene>
    <name evidence="1" type="ORF">SAMN02745220_04968</name>
</gene>
<dbReference type="EMBL" id="FRFE01000048">
    <property type="protein sequence ID" value="SHO53158.1"/>
    <property type="molecule type" value="Genomic_DNA"/>
</dbReference>
<organism evidence="1 2">
    <name type="scientific">Desulfopila aestuarii DSM 18488</name>
    <dbReference type="NCBI Taxonomy" id="1121416"/>
    <lineage>
        <taxon>Bacteria</taxon>
        <taxon>Pseudomonadati</taxon>
        <taxon>Thermodesulfobacteriota</taxon>
        <taxon>Desulfobulbia</taxon>
        <taxon>Desulfobulbales</taxon>
        <taxon>Desulfocapsaceae</taxon>
        <taxon>Desulfopila</taxon>
    </lineage>
</organism>
<dbReference type="AlphaFoldDB" id="A0A1M7YKQ6"/>
<sequence>MWNKPSKERLSCIPRLYETEEIPAKDKLIYLHFFIGGCDWFIAEYDGDDTFYGYVILNVDFQNAEWGYISYSELKAISISGVEIDCELEEHWTAKPFSEVAKRWAWR</sequence>
<protein>
    <recommendedName>
        <fullName evidence="3">DUF2958 domain-containing protein</fullName>
    </recommendedName>
</protein>
<proteinExistence type="predicted"/>
<reference evidence="1 2" key="1">
    <citation type="submission" date="2016-12" db="EMBL/GenBank/DDBJ databases">
        <authorList>
            <person name="Song W.-J."/>
            <person name="Kurnit D.M."/>
        </authorList>
    </citation>
    <scope>NUCLEOTIDE SEQUENCE [LARGE SCALE GENOMIC DNA]</scope>
    <source>
        <strain evidence="1 2">DSM 18488</strain>
    </source>
</reference>
<accession>A0A1M7YKQ6</accession>
<dbReference type="RefSeq" id="WP_073616744.1">
    <property type="nucleotide sequence ID" value="NZ_FRFE01000048.1"/>
</dbReference>
<keyword evidence="2" id="KW-1185">Reference proteome</keyword>